<reference evidence="2" key="3">
    <citation type="journal article" date="2018" name="Nat. Plants">
        <title>Whole-genome landscape of Medicago truncatula symbiotic genes.</title>
        <authorList>
            <person name="Pecrix Y."/>
            <person name="Gamas P."/>
            <person name="Carrere S."/>
        </authorList>
    </citation>
    <scope>NUCLEOTIDE SEQUENCE</scope>
    <source>
        <tissue evidence="2">Leaves</tissue>
    </source>
</reference>
<reference evidence="1" key="1">
    <citation type="submission" date="2012-05" db="EMBL/GenBank/DDBJ databases">
        <authorList>
            <person name="Krishnakumar V."/>
            <person name="Cheung F."/>
            <person name="Xiao Y."/>
            <person name="Chan A."/>
            <person name="Moskal W.A."/>
            <person name="Town C.D."/>
        </authorList>
    </citation>
    <scope>NUCLEOTIDE SEQUENCE</scope>
</reference>
<dbReference type="AlphaFoldDB" id="I3T2S2"/>
<dbReference type="EMBL" id="BT147020">
    <property type="protein sequence ID" value="AFK46814.1"/>
    <property type="molecule type" value="mRNA"/>
</dbReference>
<evidence type="ECO:0000313" key="3">
    <source>
        <dbReference type="Proteomes" id="UP000265566"/>
    </source>
</evidence>
<dbReference type="Gramene" id="rna49423">
    <property type="protein sequence ID" value="RHN42917.1"/>
    <property type="gene ID" value="gene49423"/>
</dbReference>
<evidence type="ECO:0000313" key="2">
    <source>
        <dbReference type="EMBL" id="RHN42917.1"/>
    </source>
</evidence>
<proteinExistence type="evidence at transcript level"/>
<dbReference type="EMBL" id="PSQE01000008">
    <property type="protein sequence ID" value="RHN42917.1"/>
    <property type="molecule type" value="Genomic_DNA"/>
</dbReference>
<name>I3T2S2_MEDTR</name>
<reference evidence="3" key="2">
    <citation type="journal article" date="2018" name="Nat. Plants">
        <title>Whole-genome landscape of Medicago truncatula symbiotic genes.</title>
        <authorList>
            <person name="Pecrix Y."/>
            <person name="Staton S.E."/>
            <person name="Sallet E."/>
            <person name="Lelandais-Briere C."/>
            <person name="Moreau S."/>
            <person name="Carrere S."/>
            <person name="Blein T."/>
            <person name="Jardinaud M.F."/>
            <person name="Latrasse D."/>
            <person name="Zouine M."/>
            <person name="Zahm M."/>
            <person name="Kreplak J."/>
            <person name="Mayjonade B."/>
            <person name="Satge C."/>
            <person name="Perez M."/>
            <person name="Cauet S."/>
            <person name="Marande W."/>
            <person name="Chantry-Darmon C."/>
            <person name="Lopez-Roques C."/>
            <person name="Bouchez O."/>
            <person name="Berard A."/>
            <person name="Debelle F."/>
            <person name="Munos S."/>
            <person name="Bendahmane A."/>
            <person name="Berges H."/>
            <person name="Niebel A."/>
            <person name="Buitink J."/>
            <person name="Frugier F."/>
            <person name="Benhamed M."/>
            <person name="Crespi M."/>
            <person name="Gouzy J."/>
            <person name="Gamas P."/>
        </authorList>
    </citation>
    <scope>NUCLEOTIDE SEQUENCE [LARGE SCALE GENOMIC DNA]</scope>
    <source>
        <strain evidence="3">cv. Jemalong A17</strain>
    </source>
</reference>
<accession>I3T2S2</accession>
<gene>
    <name evidence="2" type="ORF">MtrunA17_Chr8g0382171</name>
</gene>
<protein>
    <submittedName>
        <fullName evidence="1">Uncharacterized protein</fullName>
    </submittedName>
</protein>
<dbReference type="Proteomes" id="UP000265566">
    <property type="component" value="Chromosome 8"/>
</dbReference>
<evidence type="ECO:0000313" key="1">
    <source>
        <dbReference type="EMBL" id="AFK46814.1"/>
    </source>
</evidence>
<organism evidence="1">
    <name type="scientific">Medicago truncatula</name>
    <name type="common">Barrel medic</name>
    <name type="synonym">Medicago tribuloides</name>
    <dbReference type="NCBI Taxonomy" id="3880"/>
    <lineage>
        <taxon>Eukaryota</taxon>
        <taxon>Viridiplantae</taxon>
        <taxon>Streptophyta</taxon>
        <taxon>Embryophyta</taxon>
        <taxon>Tracheophyta</taxon>
        <taxon>Spermatophyta</taxon>
        <taxon>Magnoliopsida</taxon>
        <taxon>eudicotyledons</taxon>
        <taxon>Gunneridae</taxon>
        <taxon>Pentapetalae</taxon>
        <taxon>rosids</taxon>
        <taxon>fabids</taxon>
        <taxon>Fabales</taxon>
        <taxon>Fabaceae</taxon>
        <taxon>Papilionoideae</taxon>
        <taxon>50 kb inversion clade</taxon>
        <taxon>NPAAA clade</taxon>
        <taxon>Hologalegina</taxon>
        <taxon>IRL clade</taxon>
        <taxon>Trifolieae</taxon>
        <taxon>Medicago</taxon>
    </lineage>
</organism>
<sequence>MLVENNCNHEYILSAKFPPYIYCSYCEKGEKKKDSATTIHCTCQPPKYTFHNTTCIAIKEATAPSQSLPTG</sequence>